<gene>
    <name evidence="2" type="ORF">CNEO_41282</name>
</gene>
<dbReference type="Proteomes" id="UP000789738">
    <property type="component" value="Unassembled WGS sequence"/>
</dbReference>
<keyword evidence="1" id="KW-0472">Membrane</keyword>
<feature type="transmembrane region" description="Helical" evidence="1">
    <location>
        <begin position="6"/>
        <end position="23"/>
    </location>
</feature>
<organism evidence="2 3">
    <name type="scientific">Clostridium neonatale</name>
    <dbReference type="NCBI Taxonomy" id="137838"/>
    <lineage>
        <taxon>Bacteria</taxon>
        <taxon>Bacillati</taxon>
        <taxon>Bacillota</taxon>
        <taxon>Clostridia</taxon>
        <taxon>Eubacteriales</taxon>
        <taxon>Clostridiaceae</taxon>
        <taxon>Clostridium</taxon>
    </lineage>
</organism>
<dbReference type="EMBL" id="CAKJVE010000004">
    <property type="protein sequence ID" value="CAG9704466.1"/>
    <property type="molecule type" value="Genomic_DNA"/>
</dbReference>
<comment type="caution">
    <text evidence="2">The sequence shown here is derived from an EMBL/GenBank/DDBJ whole genome shotgun (WGS) entry which is preliminary data.</text>
</comment>
<dbReference type="AlphaFoldDB" id="A0AA86MIN4"/>
<keyword evidence="1" id="KW-1133">Transmembrane helix</keyword>
<evidence type="ECO:0000313" key="2">
    <source>
        <dbReference type="EMBL" id="CAG9704466.1"/>
    </source>
</evidence>
<sequence length="60" mass="7434">MLSFEYHVYFISLLLIYNTYKYIAIIKSICMCFKIMLLNHRFKFTFYDEFSMLLLLLLFI</sequence>
<name>A0AA86MIN4_9CLOT</name>
<proteinExistence type="predicted"/>
<evidence type="ECO:0000313" key="3">
    <source>
        <dbReference type="Proteomes" id="UP000789738"/>
    </source>
</evidence>
<protein>
    <submittedName>
        <fullName evidence="2">Uncharacterized protein</fullName>
    </submittedName>
</protein>
<accession>A0AA86MIN4</accession>
<evidence type="ECO:0000256" key="1">
    <source>
        <dbReference type="SAM" id="Phobius"/>
    </source>
</evidence>
<reference evidence="2" key="1">
    <citation type="submission" date="2021-10" db="EMBL/GenBank/DDBJ databases">
        <authorList>
            <person name="Mesa V."/>
        </authorList>
    </citation>
    <scope>NUCLEOTIDE SEQUENCE</scope>
    <source>
        <strain evidence="2">CC3_PB</strain>
    </source>
</reference>
<keyword evidence="1" id="KW-0812">Transmembrane</keyword>